<dbReference type="GO" id="GO:0070290">
    <property type="term" value="F:N-acylphosphatidylethanolamine-specific phospholipase D activity"/>
    <property type="evidence" value="ECO:0007669"/>
    <property type="project" value="InterPro"/>
</dbReference>
<reference evidence="3" key="1">
    <citation type="journal article" date="2020" name="Stud. Mycol.">
        <title>101 Dothideomycetes genomes: a test case for predicting lifestyles and emergence of pathogens.</title>
        <authorList>
            <person name="Haridas S."/>
            <person name="Albert R."/>
            <person name="Binder M."/>
            <person name="Bloem J."/>
            <person name="Labutti K."/>
            <person name="Salamov A."/>
            <person name="Andreopoulos B."/>
            <person name="Baker S."/>
            <person name="Barry K."/>
            <person name="Bills G."/>
            <person name="Bluhm B."/>
            <person name="Cannon C."/>
            <person name="Castanera R."/>
            <person name="Culley D."/>
            <person name="Daum C."/>
            <person name="Ezra D."/>
            <person name="Gonzalez J."/>
            <person name="Henrissat B."/>
            <person name="Kuo A."/>
            <person name="Liang C."/>
            <person name="Lipzen A."/>
            <person name="Lutzoni F."/>
            <person name="Magnuson J."/>
            <person name="Mondo S."/>
            <person name="Nolan M."/>
            <person name="Ohm R."/>
            <person name="Pangilinan J."/>
            <person name="Park H.-J."/>
            <person name="Ramirez L."/>
            <person name="Alfaro M."/>
            <person name="Sun H."/>
            <person name="Tritt A."/>
            <person name="Yoshinaga Y."/>
            <person name="Zwiers L.-H."/>
            <person name="Turgeon B."/>
            <person name="Goodwin S."/>
            <person name="Spatafora J."/>
            <person name="Crous P."/>
            <person name="Grigoriev I."/>
        </authorList>
    </citation>
    <scope>NUCLEOTIDE SEQUENCE</scope>
    <source>
        <strain evidence="3">CBS 115976</strain>
    </source>
</reference>
<evidence type="ECO:0000256" key="1">
    <source>
        <dbReference type="PIRSR" id="PIRSR038896-50"/>
    </source>
</evidence>
<dbReference type="Proteomes" id="UP000799302">
    <property type="component" value="Unassembled WGS sequence"/>
</dbReference>
<dbReference type="OrthoDB" id="332863at2759"/>
<feature type="domain" description="Metallo-beta-lactamase" evidence="2">
    <location>
        <begin position="84"/>
        <end position="331"/>
    </location>
</feature>
<feature type="binding site" evidence="1">
    <location>
        <position position="127"/>
    </location>
    <ligand>
        <name>an N-acyl-1,2-diacyl-sn-glycero-3-phosphoethanolamine</name>
        <dbReference type="ChEBI" id="CHEBI:62537"/>
    </ligand>
</feature>
<evidence type="ECO:0000313" key="3">
    <source>
        <dbReference type="EMBL" id="KAF2670263.1"/>
    </source>
</evidence>
<accession>A0A6A6UFP3</accession>
<name>A0A6A6UFP3_9PEZI</name>
<feature type="non-terminal residue" evidence="3">
    <location>
        <position position="1"/>
    </location>
</feature>
<evidence type="ECO:0000313" key="4">
    <source>
        <dbReference type="Proteomes" id="UP000799302"/>
    </source>
</evidence>
<dbReference type="PANTHER" id="PTHR15032">
    <property type="entry name" value="N-ACYL-PHOSPHATIDYLETHANOLAMINE-HYDROLYZING PHOSPHOLIPASE D"/>
    <property type="match status" value="1"/>
</dbReference>
<dbReference type="GO" id="GO:0005737">
    <property type="term" value="C:cytoplasm"/>
    <property type="evidence" value="ECO:0007669"/>
    <property type="project" value="TreeGrafter"/>
</dbReference>
<dbReference type="InterPro" id="IPR001279">
    <property type="entry name" value="Metallo-B-lactamas"/>
</dbReference>
<dbReference type="Gene3D" id="3.60.15.10">
    <property type="entry name" value="Ribonuclease Z/Hydroxyacylglutathione hydrolase-like"/>
    <property type="match status" value="1"/>
</dbReference>
<protein>
    <submittedName>
        <fullName evidence="3">Metallo-hydrolase/oxidoreductase</fullName>
    </submittedName>
</protein>
<dbReference type="EMBL" id="MU004234">
    <property type="protein sequence ID" value="KAF2670263.1"/>
    <property type="molecule type" value="Genomic_DNA"/>
</dbReference>
<evidence type="ECO:0000259" key="2">
    <source>
        <dbReference type="Pfam" id="PF12706"/>
    </source>
</evidence>
<keyword evidence="3" id="KW-0378">Hydrolase</keyword>
<organism evidence="3 4">
    <name type="scientific">Microthyrium microscopicum</name>
    <dbReference type="NCBI Taxonomy" id="703497"/>
    <lineage>
        <taxon>Eukaryota</taxon>
        <taxon>Fungi</taxon>
        <taxon>Dikarya</taxon>
        <taxon>Ascomycota</taxon>
        <taxon>Pezizomycotina</taxon>
        <taxon>Dothideomycetes</taxon>
        <taxon>Dothideomycetes incertae sedis</taxon>
        <taxon>Microthyriales</taxon>
        <taxon>Microthyriaceae</taxon>
        <taxon>Microthyrium</taxon>
    </lineage>
</organism>
<dbReference type="GO" id="GO:0070291">
    <property type="term" value="P:N-acylethanolamine metabolic process"/>
    <property type="evidence" value="ECO:0007669"/>
    <property type="project" value="TreeGrafter"/>
</dbReference>
<dbReference type="InterPro" id="IPR036866">
    <property type="entry name" value="RibonucZ/Hydroxyglut_hydro"/>
</dbReference>
<dbReference type="InterPro" id="IPR024884">
    <property type="entry name" value="NAPE-PLD"/>
</dbReference>
<proteinExistence type="predicted"/>
<feature type="binding site" evidence="1">
    <location>
        <position position="308"/>
    </location>
    <ligand>
        <name>an N-acyl-1,2-diacyl-sn-glycero-3-phosphoethanolamine</name>
        <dbReference type="ChEBI" id="CHEBI:62537"/>
    </ligand>
</feature>
<dbReference type="GO" id="GO:0070292">
    <property type="term" value="P:N-acylphosphatidylethanolamine metabolic process"/>
    <property type="evidence" value="ECO:0007669"/>
    <property type="project" value="TreeGrafter"/>
</dbReference>
<dbReference type="PANTHER" id="PTHR15032:SF4">
    <property type="entry name" value="N-ACYL-PHOSPHATIDYLETHANOLAMINE-HYDROLYZING PHOSPHOLIPASE D"/>
    <property type="match status" value="1"/>
</dbReference>
<gene>
    <name evidence="3" type="ORF">BT63DRAFT_362079</name>
</gene>
<sequence length="348" mass="38628">LAQLSFPLGWYSSKPKHPEKIRQVKTIKPDWGTASLNSPISKTRADCIIATWLGHAGALVEFPSLSPSESSPETSKDNESIYCLFDPIFSERAGPTQYTGPSRLKKSPCEVPDLPGCHAVYISHNHYDHLDLATVKGVLRQFPGAKWFVPLGNKSWLLSTGIEAGNIMEMDWWESWEGQFAIPYSASKKEEGESELPTFTVSCVPAQHNSGRSVMDSGNTLWSGWVIERFVKEEQDTKKRRGAIYHSGDTGYRRTARSKEICPVFKEIGERFGGFDVSFIPIWRGGSLGFISAAGVRLLHHHVPSTFHVSPKDAIEIHKDVKSHSTIAVHFGTFVGSEDEALEAVTEL</sequence>
<dbReference type="AlphaFoldDB" id="A0A6A6UFP3"/>
<dbReference type="PIRSF" id="PIRSF038896">
    <property type="entry name" value="NAPE-PLD"/>
    <property type="match status" value="1"/>
</dbReference>
<feature type="non-terminal residue" evidence="3">
    <location>
        <position position="348"/>
    </location>
</feature>
<dbReference type="SUPFAM" id="SSF56281">
    <property type="entry name" value="Metallo-hydrolase/oxidoreductase"/>
    <property type="match status" value="1"/>
</dbReference>
<dbReference type="Pfam" id="PF12706">
    <property type="entry name" value="Lactamase_B_2"/>
    <property type="match status" value="1"/>
</dbReference>
<dbReference type="GO" id="GO:0008270">
    <property type="term" value="F:zinc ion binding"/>
    <property type="evidence" value="ECO:0007669"/>
    <property type="project" value="InterPro"/>
</dbReference>
<keyword evidence="4" id="KW-1185">Reference proteome</keyword>